<keyword evidence="2 5" id="KW-0863">Zinc-finger</keyword>
<evidence type="ECO:0000313" key="8">
    <source>
        <dbReference type="Proteomes" id="UP000078492"/>
    </source>
</evidence>
<evidence type="ECO:0000313" key="7">
    <source>
        <dbReference type="EMBL" id="KYN30269.1"/>
    </source>
</evidence>
<evidence type="ECO:0000256" key="2">
    <source>
        <dbReference type="ARBA" id="ARBA00022771"/>
    </source>
</evidence>
<evidence type="ECO:0000256" key="1">
    <source>
        <dbReference type="ARBA" id="ARBA00022723"/>
    </source>
</evidence>
<dbReference type="SUPFAM" id="SSF57716">
    <property type="entry name" value="Glucocorticoid receptor-like (DNA-binding domain)"/>
    <property type="match status" value="1"/>
</dbReference>
<dbReference type="Pfam" id="PF05485">
    <property type="entry name" value="THAP"/>
    <property type="match status" value="1"/>
</dbReference>
<dbReference type="SMART" id="SM00980">
    <property type="entry name" value="THAP"/>
    <property type="match status" value="1"/>
</dbReference>
<keyword evidence="1" id="KW-0479">Metal-binding</keyword>
<dbReference type="GO" id="GO:0008270">
    <property type="term" value="F:zinc ion binding"/>
    <property type="evidence" value="ECO:0007669"/>
    <property type="project" value="UniProtKB-KW"/>
</dbReference>
<name>A0A151JSB9_9HYME</name>
<keyword evidence="4 5" id="KW-0238">DNA-binding</keyword>
<proteinExistence type="predicted"/>
<organism evidence="7 8">
    <name type="scientific">Trachymyrmex cornetzi</name>
    <dbReference type="NCBI Taxonomy" id="471704"/>
    <lineage>
        <taxon>Eukaryota</taxon>
        <taxon>Metazoa</taxon>
        <taxon>Ecdysozoa</taxon>
        <taxon>Arthropoda</taxon>
        <taxon>Hexapoda</taxon>
        <taxon>Insecta</taxon>
        <taxon>Pterygota</taxon>
        <taxon>Neoptera</taxon>
        <taxon>Endopterygota</taxon>
        <taxon>Hymenoptera</taxon>
        <taxon>Apocrita</taxon>
        <taxon>Aculeata</taxon>
        <taxon>Formicoidea</taxon>
        <taxon>Formicidae</taxon>
        <taxon>Myrmicinae</taxon>
        <taxon>Trachymyrmex</taxon>
    </lineage>
</organism>
<feature type="domain" description="THAP-type" evidence="6">
    <location>
        <begin position="1"/>
        <end position="88"/>
    </location>
</feature>
<sequence>MSGKKIKYCSINGCPGNLELEGRHVFKFPKKYDRWLQWIRGSGRLDLEEKGLEYSSRNCQLCYLHFEEKWFKISKRRVLHPDAIPTKFGKDLILSKIR</sequence>
<dbReference type="PROSITE" id="PS50950">
    <property type="entry name" value="ZF_THAP"/>
    <property type="match status" value="1"/>
</dbReference>
<dbReference type="EMBL" id="KQ978534">
    <property type="protein sequence ID" value="KYN30269.1"/>
    <property type="molecule type" value="Genomic_DNA"/>
</dbReference>
<evidence type="ECO:0000259" key="6">
    <source>
        <dbReference type="PROSITE" id="PS50950"/>
    </source>
</evidence>
<evidence type="ECO:0000256" key="5">
    <source>
        <dbReference type="PROSITE-ProRule" id="PRU00309"/>
    </source>
</evidence>
<protein>
    <recommendedName>
        <fullName evidence="6">THAP-type domain-containing protein</fullName>
    </recommendedName>
</protein>
<evidence type="ECO:0000256" key="4">
    <source>
        <dbReference type="ARBA" id="ARBA00023125"/>
    </source>
</evidence>
<gene>
    <name evidence="7" type="ORF">ALC57_00267</name>
</gene>
<evidence type="ECO:0000256" key="3">
    <source>
        <dbReference type="ARBA" id="ARBA00022833"/>
    </source>
</evidence>
<dbReference type="InterPro" id="IPR006612">
    <property type="entry name" value="THAP_Znf"/>
</dbReference>
<keyword evidence="8" id="KW-1185">Reference proteome</keyword>
<keyword evidence="3" id="KW-0862">Zinc</keyword>
<dbReference type="GO" id="GO:0003677">
    <property type="term" value="F:DNA binding"/>
    <property type="evidence" value="ECO:0007669"/>
    <property type="project" value="UniProtKB-UniRule"/>
</dbReference>
<accession>A0A151JSB9</accession>
<dbReference type="AlphaFoldDB" id="A0A151JSB9"/>
<dbReference type="Proteomes" id="UP000078492">
    <property type="component" value="Unassembled WGS sequence"/>
</dbReference>
<dbReference type="STRING" id="471704.A0A151JSB9"/>
<reference evidence="7 8" key="1">
    <citation type="submission" date="2015-09" db="EMBL/GenBank/DDBJ databases">
        <title>Trachymyrmex cornetzi WGS genome.</title>
        <authorList>
            <person name="Nygaard S."/>
            <person name="Hu H."/>
            <person name="Boomsma J."/>
            <person name="Zhang G."/>
        </authorList>
    </citation>
    <scope>NUCLEOTIDE SEQUENCE [LARGE SCALE GENOMIC DNA]</scope>
    <source>
        <strain evidence="7">Tcor2-1</strain>
        <tissue evidence="7">Whole body</tissue>
    </source>
</reference>